<dbReference type="Pfam" id="PF13727">
    <property type="entry name" value="CoA_binding_3"/>
    <property type="match status" value="1"/>
</dbReference>
<sequence length="594" mass="64177">MALTDPTGGRKLSLPGRRHRGRPGAPAVLTVVQGSAVQPSVANELPEIDGVVMRLPAGGTASTTTGRNVEPAAADRSAAGLAEDCEDTIEFSIRQFRDQQDEDLEVGRTVTVPPASTRGVRRTWSDRYARKLFLTDLICLIWAAFGVHIVAPPIPTRISSEPTNLAFVAATALLVVVWLLALDWSGSRDGTVTGHGPTEYKRVIQASLSVFGLAAIGSFLFDLDMPRSYVIMMLPAGLTMLLASRYVWRRWLYRRRDNGAMMATVVAVGDRHAVGELVADLARSPRAGYRVVGACVSPDPAAPDATHFAGVPVLGVPADVAEVATELGADAVAVTASASFGPSAVRRLSWDLEGTDTELILAPALTNIAGPRVHTQPVAGLPLIHVDHPTYRGANRIVKRVFDVFGSLALVVLFSPVLLAVAVAIKATSKGPVFFRQDRVGINGETFRMIKFRSMVIDAESRLETLKAEQRDAGNQVLFKMKNDPRITPVGKFIRRFSIDELPQLFNVVAGSMSLVGPRPPLRSEVDLYGDDALRRLLVKPGMTGLWQVSGRSDLTWDDSVRLDVYYVENWSITGDLAILWRTAKAVLGSSGAY</sequence>
<dbReference type="HOGENOM" id="CLU_024920_3_3_11"/>
<keyword evidence="11" id="KW-1185">Reference proteome</keyword>
<dbReference type="PANTHER" id="PTHR30576">
    <property type="entry name" value="COLANIC BIOSYNTHESIS UDP-GLUCOSE LIPID CARRIER TRANSFERASE"/>
    <property type="match status" value="1"/>
</dbReference>
<dbReference type="Pfam" id="PF02397">
    <property type="entry name" value="Bac_transf"/>
    <property type="match status" value="1"/>
</dbReference>
<evidence type="ECO:0000256" key="3">
    <source>
        <dbReference type="ARBA" id="ARBA00022679"/>
    </source>
</evidence>
<proteinExistence type="inferred from homology"/>
<keyword evidence="5 8" id="KW-1133">Transmembrane helix</keyword>
<dbReference type="EMBL" id="CP001737">
    <property type="protein sequence ID" value="ACV80727.1"/>
    <property type="molecule type" value="Genomic_DNA"/>
</dbReference>
<dbReference type="AlphaFoldDB" id="C8XKS0"/>
<accession>C8XKS0</accession>
<evidence type="ECO:0000256" key="5">
    <source>
        <dbReference type="ARBA" id="ARBA00022989"/>
    </source>
</evidence>
<evidence type="ECO:0000256" key="4">
    <source>
        <dbReference type="ARBA" id="ARBA00022692"/>
    </source>
</evidence>
<name>C8XKS0_NAKMY</name>
<evidence type="ECO:0000259" key="9">
    <source>
        <dbReference type="Pfam" id="PF02397"/>
    </source>
</evidence>
<dbReference type="eggNOG" id="COG2148">
    <property type="taxonomic scope" value="Bacteria"/>
</dbReference>
<dbReference type="GO" id="GO:0047360">
    <property type="term" value="F:undecaprenyl-phosphate galactose phosphotransferase activity"/>
    <property type="evidence" value="ECO:0007669"/>
    <property type="project" value="UniProtKB-EC"/>
</dbReference>
<feature type="transmembrane region" description="Helical" evidence="8">
    <location>
        <begin position="132"/>
        <end position="151"/>
    </location>
</feature>
<organism evidence="10 11">
    <name type="scientific">Nakamurella multipartita (strain ATCC 700099 / DSM 44233 / CIP 104796 / JCM 9543 / NBRC 105858 / Y-104)</name>
    <name type="common">Microsphaera multipartita</name>
    <dbReference type="NCBI Taxonomy" id="479431"/>
    <lineage>
        <taxon>Bacteria</taxon>
        <taxon>Bacillati</taxon>
        <taxon>Actinomycetota</taxon>
        <taxon>Actinomycetes</taxon>
        <taxon>Nakamurellales</taxon>
        <taxon>Nakamurellaceae</taxon>
        <taxon>Nakamurella</taxon>
    </lineage>
</organism>
<dbReference type="InParanoid" id="C8XKS0"/>
<evidence type="ECO:0000313" key="11">
    <source>
        <dbReference type="Proteomes" id="UP000002218"/>
    </source>
</evidence>
<dbReference type="EC" id="2.7.8.6" evidence="10"/>
<dbReference type="InterPro" id="IPR017475">
    <property type="entry name" value="EPS_sugar_tfrase"/>
</dbReference>
<dbReference type="GO" id="GO:0016020">
    <property type="term" value="C:membrane"/>
    <property type="evidence" value="ECO:0007669"/>
    <property type="project" value="UniProtKB-SubCell"/>
</dbReference>
<keyword evidence="6 8" id="KW-0472">Membrane</keyword>
<dbReference type="KEGG" id="nml:Namu_4441"/>
<dbReference type="PANTHER" id="PTHR30576:SF10">
    <property type="entry name" value="SLL5057 PROTEIN"/>
    <property type="match status" value="1"/>
</dbReference>
<evidence type="ECO:0000256" key="1">
    <source>
        <dbReference type="ARBA" id="ARBA00004141"/>
    </source>
</evidence>
<dbReference type="RefSeq" id="WP_015749549.1">
    <property type="nucleotide sequence ID" value="NC_013235.1"/>
</dbReference>
<dbReference type="NCBIfam" id="TIGR03025">
    <property type="entry name" value="EPS_sugtrans"/>
    <property type="match status" value="1"/>
</dbReference>
<evidence type="ECO:0000256" key="2">
    <source>
        <dbReference type="ARBA" id="ARBA00006464"/>
    </source>
</evidence>
<dbReference type="OrthoDB" id="9808602at2"/>
<evidence type="ECO:0000256" key="8">
    <source>
        <dbReference type="SAM" id="Phobius"/>
    </source>
</evidence>
<reference evidence="10 11" key="2">
    <citation type="journal article" date="2010" name="Stand. Genomic Sci.">
        <title>Complete genome sequence of Nakamurella multipartita type strain (Y-104).</title>
        <authorList>
            <person name="Tice H."/>
            <person name="Mayilraj S."/>
            <person name="Sims D."/>
            <person name="Lapidus A."/>
            <person name="Nolan M."/>
            <person name="Lucas S."/>
            <person name="Glavina Del Rio T."/>
            <person name="Copeland A."/>
            <person name="Cheng J.F."/>
            <person name="Meincke L."/>
            <person name="Bruce D."/>
            <person name="Goodwin L."/>
            <person name="Pitluck S."/>
            <person name="Ivanova N."/>
            <person name="Mavromatis K."/>
            <person name="Ovchinnikova G."/>
            <person name="Pati A."/>
            <person name="Chen A."/>
            <person name="Palaniappan K."/>
            <person name="Land M."/>
            <person name="Hauser L."/>
            <person name="Chang Y.J."/>
            <person name="Jeffries C.D."/>
            <person name="Detter J.C."/>
            <person name="Brettin T."/>
            <person name="Rohde M."/>
            <person name="Goker M."/>
            <person name="Bristow J."/>
            <person name="Eisen J.A."/>
            <person name="Markowitz V."/>
            <person name="Hugenholtz P."/>
            <person name="Kyrpides N.C."/>
            <person name="Klenk H.P."/>
            <person name="Chen F."/>
        </authorList>
    </citation>
    <scope>NUCLEOTIDE SEQUENCE [LARGE SCALE GENOMIC DNA]</scope>
    <source>
        <strain evidence="11">ATCC 700099 / DSM 44233 / CIP 104796 / JCM 9543 / NBRC 105858 / Y-104</strain>
    </source>
</reference>
<feature type="transmembrane region" description="Helical" evidence="8">
    <location>
        <begin position="401"/>
        <end position="425"/>
    </location>
</feature>
<feature type="transmembrane region" description="Helical" evidence="8">
    <location>
        <begin position="163"/>
        <end position="182"/>
    </location>
</feature>
<feature type="domain" description="Bacterial sugar transferase" evidence="9">
    <location>
        <begin position="399"/>
        <end position="588"/>
    </location>
</feature>
<evidence type="ECO:0000256" key="7">
    <source>
        <dbReference type="SAM" id="MobiDB-lite"/>
    </source>
</evidence>
<dbReference type="Proteomes" id="UP000002218">
    <property type="component" value="Chromosome"/>
</dbReference>
<feature type="transmembrane region" description="Helical" evidence="8">
    <location>
        <begin position="227"/>
        <end position="248"/>
    </location>
</feature>
<feature type="transmembrane region" description="Helical" evidence="8">
    <location>
        <begin position="203"/>
        <end position="221"/>
    </location>
</feature>
<comment type="subcellular location">
    <subcellularLocation>
        <location evidence="1">Membrane</location>
        <topology evidence="1">Multi-pass membrane protein</topology>
    </subcellularLocation>
</comment>
<gene>
    <name evidence="10" type="ordered locus">Namu_4441</name>
</gene>
<dbReference type="InterPro" id="IPR003362">
    <property type="entry name" value="Bact_transf"/>
</dbReference>
<reference evidence="11" key="1">
    <citation type="submission" date="2009-09" db="EMBL/GenBank/DDBJ databases">
        <title>The complete genome of Nakamurella multipartita DSM 44233.</title>
        <authorList>
            <consortium name="US DOE Joint Genome Institute (JGI-PGF)"/>
            <person name="Lucas S."/>
            <person name="Copeland A."/>
            <person name="Lapidus A."/>
            <person name="Glavina del Rio T."/>
            <person name="Dalin E."/>
            <person name="Tice H."/>
            <person name="Bruce D."/>
            <person name="Goodwin L."/>
            <person name="Pitluck S."/>
            <person name="Kyrpides N."/>
            <person name="Mavromatis K."/>
            <person name="Ivanova N."/>
            <person name="Ovchinnikova G."/>
            <person name="Sims D."/>
            <person name="Meincke L."/>
            <person name="Brettin T."/>
            <person name="Detter J.C."/>
            <person name="Han C."/>
            <person name="Larimer F."/>
            <person name="Land M."/>
            <person name="Hauser L."/>
            <person name="Markowitz V."/>
            <person name="Cheng J.-F."/>
            <person name="Hugenholtz P."/>
            <person name="Woyke T."/>
            <person name="Wu D."/>
            <person name="Klenk H.-P."/>
            <person name="Eisen J.A."/>
        </authorList>
    </citation>
    <scope>NUCLEOTIDE SEQUENCE [LARGE SCALE GENOMIC DNA]</scope>
    <source>
        <strain evidence="11">ATCC 700099 / DSM 44233 / CIP 104796 / JCM 9543 / NBRC 105858 / Y-104</strain>
    </source>
</reference>
<keyword evidence="3 10" id="KW-0808">Transferase</keyword>
<evidence type="ECO:0000313" key="10">
    <source>
        <dbReference type="EMBL" id="ACV80727.1"/>
    </source>
</evidence>
<dbReference type="Gene3D" id="3.40.50.720">
    <property type="entry name" value="NAD(P)-binding Rossmann-like Domain"/>
    <property type="match status" value="1"/>
</dbReference>
<protein>
    <submittedName>
        <fullName evidence="10">Exopolysaccharide biosynthesis polyprenyl glycosylphosphotransferase</fullName>
        <ecNumber evidence="10">2.7.8.6</ecNumber>
    </submittedName>
</protein>
<dbReference type="STRING" id="479431.Namu_4441"/>
<comment type="similarity">
    <text evidence="2">Belongs to the bacterial sugar transferase family.</text>
</comment>
<evidence type="ECO:0000256" key="6">
    <source>
        <dbReference type="ARBA" id="ARBA00023136"/>
    </source>
</evidence>
<feature type="region of interest" description="Disordered" evidence="7">
    <location>
        <begin position="1"/>
        <end position="24"/>
    </location>
</feature>
<keyword evidence="4 8" id="KW-0812">Transmembrane</keyword>
<dbReference type="eggNOG" id="COG1086">
    <property type="taxonomic scope" value="Bacteria"/>
</dbReference>